<dbReference type="InterPro" id="IPR034157">
    <property type="entry name" value="TOPRIM_TopoII"/>
</dbReference>
<dbReference type="GO" id="GO:0000819">
    <property type="term" value="P:sister chromatid segregation"/>
    <property type="evidence" value="ECO:0007669"/>
    <property type="project" value="TreeGrafter"/>
</dbReference>
<dbReference type="PROSITE" id="PS52040">
    <property type="entry name" value="TOPO_IIA"/>
    <property type="match status" value="1"/>
</dbReference>
<dbReference type="InterPro" id="IPR013759">
    <property type="entry name" value="Topo_IIA_B_C"/>
</dbReference>
<dbReference type="STRING" id="1314674.A0A0D7AZU2"/>
<feature type="domain" description="Toprim" evidence="18">
    <location>
        <begin position="536"/>
        <end position="656"/>
    </location>
</feature>
<dbReference type="FunFam" id="3.30.230.10:FF:000008">
    <property type="entry name" value="DNA topoisomerase 2"/>
    <property type="match status" value="1"/>
</dbReference>
<dbReference type="Gene3D" id="3.30.565.10">
    <property type="entry name" value="Histidine kinase-like ATPase, C-terminal domain"/>
    <property type="match status" value="1"/>
</dbReference>
<dbReference type="InterPro" id="IPR036890">
    <property type="entry name" value="HATPase_C_sf"/>
</dbReference>
<keyword evidence="13 15" id="KW-0413">Isomerase</keyword>
<dbReference type="GO" id="GO:0000712">
    <property type="term" value="P:resolution of meiotic recombination intermediates"/>
    <property type="evidence" value="ECO:0007669"/>
    <property type="project" value="TreeGrafter"/>
</dbReference>
<dbReference type="InterPro" id="IPR031660">
    <property type="entry name" value="TOPRIM_C"/>
</dbReference>
<reference evidence="20 21" key="1">
    <citation type="journal article" date="2015" name="Fungal Genet. Biol.">
        <title>Evolution of novel wood decay mechanisms in Agaricales revealed by the genome sequences of Fistulina hepatica and Cylindrobasidium torrendii.</title>
        <authorList>
            <person name="Floudas D."/>
            <person name="Held B.W."/>
            <person name="Riley R."/>
            <person name="Nagy L.G."/>
            <person name="Koehler G."/>
            <person name="Ransdell A.S."/>
            <person name="Younus H."/>
            <person name="Chow J."/>
            <person name="Chiniquy J."/>
            <person name="Lipzen A."/>
            <person name="Tritt A."/>
            <person name="Sun H."/>
            <person name="Haridas S."/>
            <person name="LaButti K."/>
            <person name="Ohm R.A."/>
            <person name="Kues U."/>
            <person name="Blanchette R.A."/>
            <person name="Grigoriev I.V."/>
            <person name="Minto R.E."/>
            <person name="Hibbett D.S."/>
        </authorList>
    </citation>
    <scope>NUCLEOTIDE SEQUENCE [LARGE SCALE GENOMIC DNA]</scope>
    <source>
        <strain evidence="20 21">FP15055 ss-10</strain>
    </source>
</reference>
<evidence type="ECO:0000259" key="18">
    <source>
        <dbReference type="PROSITE" id="PS50880"/>
    </source>
</evidence>
<dbReference type="FunFam" id="3.30.565.10:FF:000004">
    <property type="entry name" value="DNA topoisomerase 2"/>
    <property type="match status" value="1"/>
</dbReference>
<feature type="active site" description="O-(5'-phospho-DNA)-tyrosine intermediate" evidence="15">
    <location>
        <position position="873"/>
    </location>
</feature>
<dbReference type="InterPro" id="IPR013757">
    <property type="entry name" value="Topo_IIA_A_a_sf"/>
</dbReference>
<dbReference type="PRINTS" id="PR00418">
    <property type="entry name" value="TPI2FAMILY"/>
</dbReference>
<dbReference type="Gene3D" id="3.90.199.10">
    <property type="entry name" value="Topoisomerase II, domain 5"/>
    <property type="match status" value="1"/>
</dbReference>
<dbReference type="InterPro" id="IPR013758">
    <property type="entry name" value="Topo_IIA_A/C_ab"/>
</dbReference>
<dbReference type="Pfam" id="PF01751">
    <property type="entry name" value="Toprim"/>
    <property type="match status" value="1"/>
</dbReference>
<evidence type="ECO:0000256" key="14">
    <source>
        <dbReference type="ARBA" id="ARBA00053943"/>
    </source>
</evidence>
<dbReference type="CDD" id="cd03365">
    <property type="entry name" value="TOPRIM_TopoIIA"/>
    <property type="match status" value="1"/>
</dbReference>
<evidence type="ECO:0000313" key="20">
    <source>
        <dbReference type="EMBL" id="KIY62781.1"/>
    </source>
</evidence>
<comment type="catalytic activity">
    <reaction evidence="1 15 16">
        <text>ATP-dependent breakage, passage and rejoining of double-stranded DNA.</text>
        <dbReference type="EC" id="5.6.2.2"/>
    </reaction>
</comment>
<dbReference type="FunFam" id="3.90.199.10:FF:000002">
    <property type="entry name" value="DNA topoisomerase 2"/>
    <property type="match status" value="1"/>
</dbReference>
<dbReference type="OrthoDB" id="276498at2759"/>
<keyword evidence="21" id="KW-1185">Reference proteome</keyword>
<dbReference type="SUPFAM" id="SSF56719">
    <property type="entry name" value="Type II DNA topoisomerase"/>
    <property type="match status" value="1"/>
</dbReference>
<dbReference type="Gene3D" id="3.40.50.670">
    <property type="match status" value="1"/>
</dbReference>
<keyword evidence="8 16" id="KW-0547">Nucleotide-binding</keyword>
<dbReference type="Gene3D" id="3.30.1490.30">
    <property type="match status" value="1"/>
</dbReference>
<comment type="subunit">
    <text evidence="16">Homodimer.</text>
</comment>
<feature type="compositionally biased region" description="Acidic residues" evidence="17">
    <location>
        <begin position="72"/>
        <end position="87"/>
    </location>
</feature>
<dbReference type="Pfam" id="PF00204">
    <property type="entry name" value="DNA_gyraseB"/>
    <property type="match status" value="1"/>
</dbReference>
<dbReference type="InterPro" id="IPR013760">
    <property type="entry name" value="Topo_IIA-like_dom_sf"/>
</dbReference>
<feature type="compositionally biased region" description="Basic and acidic residues" evidence="17">
    <location>
        <begin position="1497"/>
        <end position="1509"/>
    </location>
</feature>
<dbReference type="PANTHER" id="PTHR10169:SF38">
    <property type="entry name" value="DNA TOPOISOMERASE 2"/>
    <property type="match status" value="1"/>
</dbReference>
<dbReference type="GO" id="GO:0003918">
    <property type="term" value="F:DNA topoisomerase type II (double strand cut, ATP-hydrolyzing) activity"/>
    <property type="evidence" value="ECO:0007669"/>
    <property type="project" value="UniProtKB-UniRule"/>
</dbReference>
<keyword evidence="7" id="KW-0479">Metal-binding</keyword>
<feature type="compositionally biased region" description="Basic residues" evidence="17">
    <location>
        <begin position="1514"/>
        <end position="1526"/>
    </location>
</feature>
<evidence type="ECO:0000256" key="4">
    <source>
        <dbReference type="ARBA" id="ARBA00011080"/>
    </source>
</evidence>
<feature type="region of interest" description="Disordered" evidence="17">
    <location>
        <begin position="1247"/>
        <end position="1579"/>
    </location>
</feature>
<dbReference type="InterPro" id="IPR001154">
    <property type="entry name" value="TopoII_euk"/>
</dbReference>
<dbReference type="EMBL" id="KN880749">
    <property type="protein sequence ID" value="KIY62781.1"/>
    <property type="molecule type" value="Genomic_DNA"/>
</dbReference>
<comment type="similarity">
    <text evidence="4 16">Belongs to the type II topoisomerase family.</text>
</comment>
<evidence type="ECO:0000313" key="21">
    <source>
        <dbReference type="Proteomes" id="UP000054007"/>
    </source>
</evidence>
<dbReference type="FunFam" id="3.30.1490.30:FF:000001">
    <property type="entry name" value="DNA topoisomerase 2"/>
    <property type="match status" value="1"/>
</dbReference>
<keyword evidence="11 15" id="KW-0799">Topoisomerase</keyword>
<sequence length="1579" mass="175698">MSSSEGEEFDEVVSSGSESDSDDFSAPPKKRAGKAPAAKAPAKPKAAPKSKAPAKPKAAPKKKVLAKHDDNADSDEDAIDVDADGADDAPGPSKKSGDEAPAGPAKKKTATEMYQKLTQLEHILKRPDSYIGSVEAVTQTMWTFDSETKRMVNREVTYVPGFFKIVDEILVNAADRKIVDPTMDTLKVEINAEEGSISVWNNGAGIPIEMHKKENMWVPELIFGHLLSSSNYDDNEKKLTGGRNGYGAKLTNIYSTQFTLETADRNTKQKYAQTWTDNMQKVSKAKITKNAASEYTKVTFKPDFQRFGMEGIDEDAASLLQKRVYDMCGTTKGVKVFLNGERLKINTWKAYVGLYLNPASGDDKSKPTIIVDDNCDPRWQIAFAVSEGSFQHVSFANSVSTTKGGHHVNTVADAISKSLLGSITKKNKGATVKATQIKNHMWIFVNALIENPTFDSQTKDTLTLPASKFGSKPSLSEEFLKKVQKSPIIEHILNWAQFQADKQIKKTDGKQRTRLTGLPKLSDANNAGSLKYAKDCTLILTEGDSAKALAIAGLDVVGRDNFGVFPLRGKVLNVREARHDQIMKNEEITNIRKILGLKHAHEYKDVGGLRYGKLMIMTDQDHDGSHIKGLLINFFDHFYPSLLKVPEPFLVEFVTPIVRVTKGTQIKNFFTLPEYEQWMEDTPNSHRWTAKYYKGLGTSKDSDAREYFRHMEKHVIPFAELQDQERGLIDMAFSKKKADDRKDWLRQFKPGTFLDHRLEEITYDDFINKELILFSMADNIRSIPSMADGLKPGQRKIMWSVFKRNLKKEIKVAQLTGYVSEHAAYHHGEVSLAQTIVNLAQHYVGSNNINLLAPNGQYGTRHEGGKDHASARYIFTEPTPLARGLFHPADDPLLKAQEDDGLTVEPEWYLPVVPLVLINGADGIGTGWSTSIPCFNPMEVVANIRRLMNGEETEAMHPWWRGFTGEVVNTAKNKYEVKGTVTKVDDTTIEITELPIYKWTNQFKVELDAMMEKGDLIKNYQEHHANANVHFVIQMSPKGMEQAEQQGFLEFFKLTSKVSTTNMILFDFEGKIQRYDSPEAILEEFYPMRLSYYQKRKDYLANDLQNVFEKLSNQARFVQMIVNKELTVSGRKKAAIVVDLRKHEFRPFPKAKSKAAAVVNDEDNDNDVEKEEEEEGSDTDFDYLLSMPIWNLTREKIDKLLQQAGDKEAELMTLLKLTPKDIWNTDLDRFIELWDESLILWENETKNEGKKNGKKGGKKKQGLLKTRKSIGNVRGDDSDGDFKPIKPVRKAPQSKAAGAKTLGVKRAVKDEDEDDAPKPAAATKRKASGKKPVKDESDDEDFEMKDVDPAPAPVKKAPARKAAAAKKIDIDLSDDEDAKPVKPPTKAAAKKKAPETIDIDSDYDDPPSKGSKASKASTTKRAAATKKKIVDSDSDDDIVLPDVKGKGKAKAAPKRKSPDPDGEDESDMPLPKKKKSAPAGQAAVTDFFGKSAGSSSDTKKATKVIEKMKPASPPKKKAAPASKKKVVVSDDDDSMDEIPKPPPRATTSRVAAKAKTTYVDPDSDEDDGLGDDSVFSLDD</sequence>
<dbReference type="Gene3D" id="3.30.230.10">
    <property type="match status" value="1"/>
</dbReference>
<dbReference type="Gene3D" id="3.30.1360.40">
    <property type="match status" value="1"/>
</dbReference>
<accession>A0A0D7AZU2</accession>
<dbReference type="Pfam" id="PF02518">
    <property type="entry name" value="HATPase_c"/>
    <property type="match status" value="1"/>
</dbReference>
<comment type="cofactor">
    <cofactor evidence="3">
        <name>Mg(2+)</name>
        <dbReference type="ChEBI" id="CHEBI:18420"/>
    </cofactor>
</comment>
<evidence type="ECO:0000256" key="8">
    <source>
        <dbReference type="ARBA" id="ARBA00022741"/>
    </source>
</evidence>
<feature type="region of interest" description="Disordered" evidence="17">
    <location>
        <begin position="1"/>
        <end position="109"/>
    </location>
</feature>
<protein>
    <recommendedName>
        <fullName evidence="6 16">DNA topoisomerase 2</fullName>
        <ecNumber evidence="5 16">5.6.2.2</ecNumber>
    </recommendedName>
</protein>
<evidence type="ECO:0000256" key="17">
    <source>
        <dbReference type="SAM" id="MobiDB-lite"/>
    </source>
</evidence>
<dbReference type="CDD" id="cd03481">
    <property type="entry name" value="TopoIIA_Trans_ScTopoIIA"/>
    <property type="match status" value="1"/>
</dbReference>
<dbReference type="SUPFAM" id="SSF54211">
    <property type="entry name" value="Ribosomal protein S5 domain 2-like"/>
    <property type="match status" value="1"/>
</dbReference>
<feature type="compositionally biased region" description="Low complexity" evidence="17">
    <location>
        <begin position="1353"/>
        <end position="1362"/>
    </location>
</feature>
<dbReference type="PANTHER" id="PTHR10169">
    <property type="entry name" value="DNA TOPOISOMERASE/GYRASE"/>
    <property type="match status" value="1"/>
</dbReference>
<proteinExistence type="inferred from homology"/>
<evidence type="ECO:0000256" key="15">
    <source>
        <dbReference type="PROSITE-ProRule" id="PRU01384"/>
    </source>
</evidence>
<evidence type="ECO:0000256" key="7">
    <source>
        <dbReference type="ARBA" id="ARBA00022723"/>
    </source>
</evidence>
<dbReference type="InterPro" id="IPR018522">
    <property type="entry name" value="TopoIIA_CS"/>
</dbReference>
<evidence type="ECO:0000256" key="6">
    <source>
        <dbReference type="ARBA" id="ARBA00019635"/>
    </source>
</evidence>
<feature type="compositionally biased region" description="Basic residues" evidence="17">
    <location>
        <begin position="46"/>
        <end position="65"/>
    </location>
</feature>
<dbReference type="EC" id="5.6.2.2" evidence="5 16"/>
<dbReference type="PRINTS" id="PR01158">
    <property type="entry name" value="TOPISMRASEII"/>
</dbReference>
<dbReference type="FunFam" id="3.30.1360.40:FF:000003">
    <property type="entry name" value="DNA topoisomerase 2"/>
    <property type="match status" value="1"/>
</dbReference>
<dbReference type="Pfam" id="PF00521">
    <property type="entry name" value="DNA_topoisoIV"/>
    <property type="match status" value="1"/>
</dbReference>
<keyword evidence="9 16" id="KW-0067">ATP-binding</keyword>
<dbReference type="InterPro" id="IPR013506">
    <property type="entry name" value="Topo_IIA_bsu_dom2"/>
</dbReference>
<evidence type="ECO:0000256" key="1">
    <source>
        <dbReference type="ARBA" id="ARBA00000185"/>
    </source>
</evidence>
<name>A0A0D7AZU2_9AGAR</name>
<dbReference type="InterPro" id="IPR001241">
    <property type="entry name" value="Topo_IIA"/>
</dbReference>
<comment type="cofactor">
    <cofactor evidence="2">
        <name>Ca(2+)</name>
        <dbReference type="ChEBI" id="CHEBI:29108"/>
    </cofactor>
</comment>
<evidence type="ECO:0000256" key="12">
    <source>
        <dbReference type="ARBA" id="ARBA00023125"/>
    </source>
</evidence>
<evidence type="ECO:0000256" key="9">
    <source>
        <dbReference type="ARBA" id="ARBA00022840"/>
    </source>
</evidence>
<dbReference type="PROSITE" id="PS50880">
    <property type="entry name" value="TOPRIM"/>
    <property type="match status" value="1"/>
</dbReference>
<dbReference type="InterPro" id="IPR050634">
    <property type="entry name" value="DNA_Topoisomerase_II"/>
</dbReference>
<comment type="function">
    <text evidence="14 16">Control of topological states of DNA by transient breakage and subsequent rejoining of DNA strands. Topoisomerase II makes double-strand breaks.</text>
</comment>
<dbReference type="InterPro" id="IPR020568">
    <property type="entry name" value="Ribosomal_Su5_D2-typ_SF"/>
</dbReference>
<feature type="compositionally biased region" description="Basic and acidic residues" evidence="17">
    <location>
        <begin position="1274"/>
        <end position="1284"/>
    </location>
</feature>
<keyword evidence="10" id="KW-0460">Magnesium</keyword>
<keyword evidence="12 15" id="KW-0238">DNA-binding</keyword>
<feature type="compositionally biased region" description="Acidic residues" evidence="17">
    <location>
        <begin position="1561"/>
        <end position="1570"/>
    </location>
</feature>
<dbReference type="Pfam" id="PF16898">
    <property type="entry name" value="TOPRIM_C"/>
    <property type="match status" value="1"/>
</dbReference>
<evidence type="ECO:0000256" key="2">
    <source>
        <dbReference type="ARBA" id="ARBA00001913"/>
    </source>
</evidence>
<dbReference type="FunFam" id="3.40.50.670:FF:000001">
    <property type="entry name" value="DNA topoisomerase 2"/>
    <property type="match status" value="2"/>
</dbReference>
<evidence type="ECO:0000259" key="19">
    <source>
        <dbReference type="PROSITE" id="PS52040"/>
    </source>
</evidence>
<dbReference type="PROSITE" id="PS00177">
    <property type="entry name" value="TOPOISOMERASE_II"/>
    <property type="match status" value="1"/>
</dbReference>
<feature type="compositionally biased region" description="Acidic residues" evidence="17">
    <location>
        <begin position="1"/>
        <end position="11"/>
    </location>
</feature>
<dbReference type="InterPro" id="IPR003594">
    <property type="entry name" value="HATPase_dom"/>
</dbReference>
<feature type="compositionally biased region" description="Basic residues" evidence="17">
    <location>
        <begin position="1446"/>
        <end position="1455"/>
    </location>
</feature>
<organism evidence="20 21">
    <name type="scientific">Cylindrobasidium torrendii FP15055 ss-10</name>
    <dbReference type="NCBI Taxonomy" id="1314674"/>
    <lineage>
        <taxon>Eukaryota</taxon>
        <taxon>Fungi</taxon>
        <taxon>Dikarya</taxon>
        <taxon>Basidiomycota</taxon>
        <taxon>Agaricomycotina</taxon>
        <taxon>Agaricomycetes</taxon>
        <taxon>Agaricomycetidae</taxon>
        <taxon>Agaricales</taxon>
        <taxon>Marasmiineae</taxon>
        <taxon>Physalacriaceae</taxon>
        <taxon>Cylindrobasidium</taxon>
    </lineage>
</organism>
<evidence type="ECO:0000256" key="16">
    <source>
        <dbReference type="RuleBase" id="RU362094"/>
    </source>
</evidence>
<dbReference type="GO" id="GO:0005634">
    <property type="term" value="C:nucleus"/>
    <property type="evidence" value="ECO:0007669"/>
    <property type="project" value="TreeGrafter"/>
</dbReference>
<dbReference type="InterPro" id="IPR014721">
    <property type="entry name" value="Ribsml_uS5_D2-typ_fold_subgr"/>
</dbReference>
<evidence type="ECO:0000256" key="5">
    <source>
        <dbReference type="ARBA" id="ARBA00012895"/>
    </source>
</evidence>
<evidence type="ECO:0000256" key="13">
    <source>
        <dbReference type="ARBA" id="ARBA00023235"/>
    </source>
</evidence>
<dbReference type="SMART" id="SM00433">
    <property type="entry name" value="TOP2c"/>
    <property type="match status" value="1"/>
</dbReference>
<dbReference type="CDD" id="cd16930">
    <property type="entry name" value="HATPase_TopII-like"/>
    <property type="match status" value="1"/>
</dbReference>
<dbReference type="GO" id="GO:0046872">
    <property type="term" value="F:metal ion binding"/>
    <property type="evidence" value="ECO:0007669"/>
    <property type="project" value="UniProtKB-KW"/>
</dbReference>
<feature type="domain" description="Topo IIA-type catalytic" evidence="19">
    <location>
        <begin position="783"/>
        <end position="1227"/>
    </location>
</feature>
<feature type="compositionally biased region" description="Low complexity" evidence="17">
    <location>
        <begin position="34"/>
        <end position="45"/>
    </location>
</feature>
<evidence type="ECO:0000256" key="10">
    <source>
        <dbReference type="ARBA" id="ARBA00022842"/>
    </source>
</evidence>
<dbReference type="Proteomes" id="UP000054007">
    <property type="component" value="Unassembled WGS sequence"/>
</dbReference>
<feature type="region of interest" description="Disordered" evidence="17">
    <location>
        <begin position="1159"/>
        <end position="1178"/>
    </location>
</feature>
<feature type="compositionally biased region" description="Low complexity" evidence="17">
    <location>
        <begin position="1408"/>
        <end position="1422"/>
    </location>
</feature>
<dbReference type="InterPro" id="IPR006171">
    <property type="entry name" value="TOPRIM_dom"/>
</dbReference>
<dbReference type="SMART" id="SM00434">
    <property type="entry name" value="TOP4c"/>
    <property type="match status" value="1"/>
</dbReference>
<dbReference type="GO" id="GO:0005524">
    <property type="term" value="F:ATP binding"/>
    <property type="evidence" value="ECO:0007669"/>
    <property type="project" value="UniProtKB-UniRule"/>
</dbReference>
<feature type="compositionally biased region" description="Acidic residues" evidence="17">
    <location>
        <begin position="1160"/>
        <end position="1178"/>
    </location>
</feature>
<dbReference type="InterPro" id="IPR002205">
    <property type="entry name" value="Topo_IIA_dom_A"/>
</dbReference>
<dbReference type="Gene3D" id="1.10.268.10">
    <property type="entry name" value="Topoisomerase, domain 3"/>
    <property type="match status" value="1"/>
</dbReference>
<evidence type="ECO:0000256" key="3">
    <source>
        <dbReference type="ARBA" id="ARBA00001946"/>
    </source>
</evidence>
<dbReference type="GO" id="GO:0003677">
    <property type="term" value="F:DNA binding"/>
    <property type="evidence" value="ECO:0007669"/>
    <property type="project" value="UniProtKB-UniRule"/>
</dbReference>
<dbReference type="CDD" id="cd00187">
    <property type="entry name" value="TOP4c"/>
    <property type="match status" value="1"/>
</dbReference>
<dbReference type="SUPFAM" id="SSF55874">
    <property type="entry name" value="ATPase domain of HSP90 chaperone/DNA topoisomerase II/histidine kinase"/>
    <property type="match status" value="1"/>
</dbReference>
<dbReference type="GO" id="GO:0006265">
    <property type="term" value="P:DNA topological change"/>
    <property type="evidence" value="ECO:0007669"/>
    <property type="project" value="UniProtKB-UniRule"/>
</dbReference>
<feature type="compositionally biased region" description="Basic residues" evidence="17">
    <location>
        <begin position="1252"/>
        <end position="1268"/>
    </location>
</feature>
<gene>
    <name evidence="20" type="ORF">CYLTODRAFT_494416</name>
</gene>
<evidence type="ECO:0000256" key="11">
    <source>
        <dbReference type="ARBA" id="ARBA00023029"/>
    </source>
</evidence>